<feature type="domain" description="Spore germination GerAC-like C-terminal" evidence="9">
    <location>
        <begin position="224"/>
        <end position="386"/>
    </location>
</feature>
<dbReference type="Pfam" id="PF25198">
    <property type="entry name" value="Spore_GerAC_N"/>
    <property type="match status" value="1"/>
</dbReference>
<dbReference type="InterPro" id="IPR038501">
    <property type="entry name" value="Spore_GerAC_C_sf"/>
</dbReference>
<feature type="chain" id="PRO_5016431510" evidence="8">
    <location>
        <begin position="18"/>
        <end position="399"/>
    </location>
</feature>
<feature type="domain" description="Spore germination protein N-terminal" evidence="10">
    <location>
        <begin position="23"/>
        <end position="195"/>
    </location>
</feature>
<keyword evidence="6" id="KW-0564">Palmitate</keyword>
<organism evidence="11 12">
    <name type="scientific">Paenibacillus contaminans</name>
    <dbReference type="NCBI Taxonomy" id="450362"/>
    <lineage>
        <taxon>Bacteria</taxon>
        <taxon>Bacillati</taxon>
        <taxon>Bacillota</taxon>
        <taxon>Bacilli</taxon>
        <taxon>Bacillales</taxon>
        <taxon>Paenibacillaceae</taxon>
        <taxon>Paenibacillus</taxon>
    </lineage>
</organism>
<dbReference type="PROSITE" id="PS51257">
    <property type="entry name" value="PROKAR_LIPOPROTEIN"/>
    <property type="match status" value="1"/>
</dbReference>
<accession>A0A329LVW4</accession>
<dbReference type="Gene3D" id="3.30.300.210">
    <property type="entry name" value="Nutrient germinant receptor protein C, domain 3"/>
    <property type="match status" value="1"/>
</dbReference>
<evidence type="ECO:0000256" key="7">
    <source>
        <dbReference type="ARBA" id="ARBA00023288"/>
    </source>
</evidence>
<evidence type="ECO:0000313" key="11">
    <source>
        <dbReference type="EMBL" id="RAV12155.1"/>
    </source>
</evidence>
<keyword evidence="7" id="KW-0449">Lipoprotein</keyword>
<evidence type="ECO:0000259" key="10">
    <source>
        <dbReference type="Pfam" id="PF25198"/>
    </source>
</evidence>
<dbReference type="Pfam" id="PF05504">
    <property type="entry name" value="Spore_GerAC"/>
    <property type="match status" value="1"/>
</dbReference>
<dbReference type="EMBL" id="QMFB01000034">
    <property type="protein sequence ID" value="RAV12155.1"/>
    <property type="molecule type" value="Genomic_DNA"/>
</dbReference>
<comment type="similarity">
    <text evidence="2">Belongs to the GerABKC lipoprotein family.</text>
</comment>
<keyword evidence="12" id="KW-1185">Reference proteome</keyword>
<dbReference type="GO" id="GO:0016020">
    <property type="term" value="C:membrane"/>
    <property type="evidence" value="ECO:0007669"/>
    <property type="project" value="UniProtKB-SubCell"/>
</dbReference>
<evidence type="ECO:0000256" key="8">
    <source>
        <dbReference type="SAM" id="SignalP"/>
    </source>
</evidence>
<keyword evidence="3" id="KW-0309">Germination</keyword>
<evidence type="ECO:0000256" key="5">
    <source>
        <dbReference type="ARBA" id="ARBA00023136"/>
    </source>
</evidence>
<sequence>MRTIALSCVILILCALAAGCWSRKEMNDIAIVAGLSVDKADGKYLLSAQILNPGQMSEQQGQGGGAPVTTFATEADTIHEGIRKLTAVSPRKLHFSHIRIFLLGEEIAREGIRNVLDLFLRDHELRPDFYVAVAKGTKAVDILSTFTTLEKVPAEKLYKGLETSEKYWAPSVGVHLDDLIKALISEGRQPVLMGLEISGDVRKADKEENTKAIRPKALLRYSSVGVFKEDKLIGWLNEDESRGYNFIVDNVNQSVSDISCPQGGKLVVELMRTKTKLKAKFAEGKPELEIRIDAEGNVSEVECQIDLSKTKSIYELEKRAEQRIQGYVEAAVRKVQTGFKSDIFGFGEAMHRDQPKHWKAIKNEWGQMFTTVSIRPNVDVKLRRTGKIGKSFIQEIKSE</sequence>
<feature type="signal peptide" evidence="8">
    <location>
        <begin position="1"/>
        <end position="17"/>
    </location>
</feature>
<gene>
    <name evidence="11" type="ORF">DQG23_35105</name>
</gene>
<comment type="subcellular location">
    <subcellularLocation>
        <location evidence="1">Membrane</location>
        <topology evidence="1">Lipid-anchor</topology>
    </subcellularLocation>
</comment>
<protein>
    <submittedName>
        <fullName evidence="11">Ger(X)C family spore germination protein</fullName>
    </submittedName>
</protein>
<dbReference type="GO" id="GO:0009847">
    <property type="term" value="P:spore germination"/>
    <property type="evidence" value="ECO:0007669"/>
    <property type="project" value="InterPro"/>
</dbReference>
<comment type="caution">
    <text evidence="11">The sequence shown here is derived from an EMBL/GenBank/DDBJ whole genome shotgun (WGS) entry which is preliminary data.</text>
</comment>
<dbReference type="AlphaFoldDB" id="A0A329LVW4"/>
<dbReference type="OrthoDB" id="9816067at2"/>
<evidence type="ECO:0000259" key="9">
    <source>
        <dbReference type="Pfam" id="PF05504"/>
    </source>
</evidence>
<dbReference type="RefSeq" id="WP_113035702.1">
    <property type="nucleotide sequence ID" value="NZ_QMFB01000034.1"/>
</dbReference>
<dbReference type="PANTHER" id="PTHR35789:SF1">
    <property type="entry name" value="SPORE GERMINATION PROTEIN B3"/>
    <property type="match status" value="1"/>
</dbReference>
<evidence type="ECO:0000256" key="6">
    <source>
        <dbReference type="ARBA" id="ARBA00023139"/>
    </source>
</evidence>
<dbReference type="InterPro" id="IPR008844">
    <property type="entry name" value="Spore_GerAC-like"/>
</dbReference>
<dbReference type="InterPro" id="IPR057336">
    <property type="entry name" value="GerAC_N"/>
</dbReference>
<reference evidence="11 12" key="1">
    <citation type="journal article" date="2009" name="Int. J. Syst. Evol. Microbiol.">
        <title>Paenibacillus contaminans sp. nov., isolated from a contaminated laboratory plate.</title>
        <authorList>
            <person name="Chou J.H."/>
            <person name="Lee J.H."/>
            <person name="Lin M.C."/>
            <person name="Chang P.S."/>
            <person name="Arun A.B."/>
            <person name="Young C.C."/>
            <person name="Chen W.M."/>
        </authorList>
    </citation>
    <scope>NUCLEOTIDE SEQUENCE [LARGE SCALE GENOMIC DNA]</scope>
    <source>
        <strain evidence="11 12">CKOBP-6</strain>
    </source>
</reference>
<name>A0A329LVW4_9BACL</name>
<keyword evidence="4 8" id="KW-0732">Signal</keyword>
<dbReference type="NCBIfam" id="TIGR02887">
    <property type="entry name" value="spore_ger_x_C"/>
    <property type="match status" value="1"/>
</dbReference>
<dbReference type="PANTHER" id="PTHR35789">
    <property type="entry name" value="SPORE GERMINATION PROTEIN B3"/>
    <property type="match status" value="1"/>
</dbReference>
<keyword evidence="5" id="KW-0472">Membrane</keyword>
<dbReference type="Gene3D" id="6.20.190.10">
    <property type="entry name" value="Nutrient germinant receptor protein C, domain 1"/>
    <property type="match status" value="1"/>
</dbReference>
<evidence type="ECO:0000256" key="2">
    <source>
        <dbReference type="ARBA" id="ARBA00007886"/>
    </source>
</evidence>
<evidence type="ECO:0000256" key="4">
    <source>
        <dbReference type="ARBA" id="ARBA00022729"/>
    </source>
</evidence>
<evidence type="ECO:0000256" key="3">
    <source>
        <dbReference type="ARBA" id="ARBA00022544"/>
    </source>
</evidence>
<evidence type="ECO:0000313" key="12">
    <source>
        <dbReference type="Proteomes" id="UP000250369"/>
    </source>
</evidence>
<dbReference type="Proteomes" id="UP000250369">
    <property type="component" value="Unassembled WGS sequence"/>
</dbReference>
<evidence type="ECO:0000256" key="1">
    <source>
        <dbReference type="ARBA" id="ARBA00004635"/>
    </source>
</evidence>
<proteinExistence type="inferred from homology"/>
<dbReference type="InterPro" id="IPR046953">
    <property type="entry name" value="Spore_GerAC-like_C"/>
</dbReference>